<feature type="non-terminal residue" evidence="2">
    <location>
        <position position="1"/>
    </location>
</feature>
<comment type="caution">
    <text evidence="2">The sequence shown here is derived from an EMBL/GenBank/DDBJ whole genome shotgun (WGS) entry which is preliminary data.</text>
</comment>
<dbReference type="Proteomes" id="UP000887013">
    <property type="component" value="Unassembled WGS sequence"/>
</dbReference>
<feature type="compositionally biased region" description="Basic and acidic residues" evidence="1">
    <location>
        <begin position="25"/>
        <end position="36"/>
    </location>
</feature>
<feature type="region of interest" description="Disordered" evidence="1">
    <location>
        <begin position="1"/>
        <end position="51"/>
    </location>
</feature>
<dbReference type="AlphaFoldDB" id="A0A8X6NXB5"/>
<sequence>KSSSSKKCWSPEEWDTQTTIPLPDVGRESENIKRESAEEDELQSLFNNILT</sequence>
<organism evidence="2 3">
    <name type="scientific">Nephila pilipes</name>
    <name type="common">Giant wood spider</name>
    <name type="synonym">Nephila maculata</name>
    <dbReference type="NCBI Taxonomy" id="299642"/>
    <lineage>
        <taxon>Eukaryota</taxon>
        <taxon>Metazoa</taxon>
        <taxon>Ecdysozoa</taxon>
        <taxon>Arthropoda</taxon>
        <taxon>Chelicerata</taxon>
        <taxon>Arachnida</taxon>
        <taxon>Araneae</taxon>
        <taxon>Araneomorphae</taxon>
        <taxon>Entelegynae</taxon>
        <taxon>Araneoidea</taxon>
        <taxon>Nephilidae</taxon>
        <taxon>Nephila</taxon>
    </lineage>
</organism>
<reference evidence="2" key="1">
    <citation type="submission" date="2020-08" db="EMBL/GenBank/DDBJ databases">
        <title>Multicomponent nature underlies the extraordinary mechanical properties of spider dragline silk.</title>
        <authorList>
            <person name="Kono N."/>
            <person name="Nakamura H."/>
            <person name="Mori M."/>
            <person name="Yoshida Y."/>
            <person name="Ohtoshi R."/>
            <person name="Malay A.D."/>
            <person name="Moran D.A.P."/>
            <person name="Tomita M."/>
            <person name="Numata K."/>
            <person name="Arakawa K."/>
        </authorList>
    </citation>
    <scope>NUCLEOTIDE SEQUENCE</scope>
</reference>
<name>A0A8X6NXB5_NEPPI</name>
<evidence type="ECO:0000256" key="1">
    <source>
        <dbReference type="SAM" id="MobiDB-lite"/>
    </source>
</evidence>
<protein>
    <submittedName>
        <fullName evidence="2">Uncharacterized protein</fullName>
    </submittedName>
</protein>
<gene>
    <name evidence="2" type="ORF">NPIL_633221</name>
</gene>
<evidence type="ECO:0000313" key="3">
    <source>
        <dbReference type="Proteomes" id="UP000887013"/>
    </source>
</evidence>
<evidence type="ECO:0000313" key="2">
    <source>
        <dbReference type="EMBL" id="GFT36616.1"/>
    </source>
</evidence>
<dbReference type="EMBL" id="BMAW01062623">
    <property type="protein sequence ID" value="GFT36616.1"/>
    <property type="molecule type" value="Genomic_DNA"/>
</dbReference>
<keyword evidence="3" id="KW-1185">Reference proteome</keyword>
<proteinExistence type="predicted"/>
<accession>A0A8X6NXB5</accession>